<dbReference type="InterPro" id="IPR043502">
    <property type="entry name" value="DNA/RNA_pol_sf"/>
</dbReference>
<name>A0A9P0GDA5_9CUCU</name>
<accession>A0A9P0GDA5</accession>
<protein>
    <recommendedName>
        <fullName evidence="3">DNA-directed DNA polymerase</fullName>
    </recommendedName>
</protein>
<dbReference type="PANTHER" id="PTHR31511:SF12">
    <property type="entry name" value="RHO TERMINATION FACTOR N-TERMINAL DOMAIN-CONTAINING PROTEIN"/>
    <property type="match status" value="1"/>
</dbReference>
<evidence type="ECO:0000313" key="1">
    <source>
        <dbReference type="EMBL" id="CAH1105292.1"/>
    </source>
</evidence>
<dbReference type="EMBL" id="OV651831">
    <property type="protein sequence ID" value="CAH1105292.1"/>
    <property type="molecule type" value="Genomic_DNA"/>
</dbReference>
<evidence type="ECO:0008006" key="3">
    <source>
        <dbReference type="Google" id="ProtNLM"/>
    </source>
</evidence>
<organism evidence="1 2">
    <name type="scientific">Psylliodes chrysocephalus</name>
    <dbReference type="NCBI Taxonomy" id="3402493"/>
    <lineage>
        <taxon>Eukaryota</taxon>
        <taxon>Metazoa</taxon>
        <taxon>Ecdysozoa</taxon>
        <taxon>Arthropoda</taxon>
        <taxon>Hexapoda</taxon>
        <taxon>Insecta</taxon>
        <taxon>Pterygota</taxon>
        <taxon>Neoptera</taxon>
        <taxon>Endopterygota</taxon>
        <taxon>Coleoptera</taxon>
        <taxon>Polyphaga</taxon>
        <taxon>Cucujiformia</taxon>
        <taxon>Chrysomeloidea</taxon>
        <taxon>Chrysomelidae</taxon>
        <taxon>Galerucinae</taxon>
        <taxon>Alticini</taxon>
        <taxon>Psylliodes</taxon>
    </lineage>
</organism>
<dbReference type="AlphaFoldDB" id="A0A9P0GDA5"/>
<dbReference type="PANTHER" id="PTHR31511">
    <property type="entry name" value="PROTEIN CBG23764"/>
    <property type="match status" value="1"/>
</dbReference>
<reference evidence="1" key="1">
    <citation type="submission" date="2022-01" db="EMBL/GenBank/DDBJ databases">
        <authorList>
            <person name="King R."/>
        </authorList>
    </citation>
    <scope>NUCLEOTIDE SEQUENCE</scope>
</reference>
<dbReference type="GO" id="GO:0071897">
    <property type="term" value="P:DNA biosynthetic process"/>
    <property type="evidence" value="ECO:0007669"/>
    <property type="project" value="UniProtKB-ARBA"/>
</dbReference>
<evidence type="ECO:0000313" key="2">
    <source>
        <dbReference type="Proteomes" id="UP001153636"/>
    </source>
</evidence>
<gene>
    <name evidence="1" type="ORF">PSYICH_LOCUS6196</name>
</gene>
<keyword evidence="2" id="KW-1185">Reference proteome</keyword>
<proteinExistence type="predicted"/>
<sequence length="260" mass="30338">MGCSLDKLSATLKPGNYTDLKNEIHDLDKKKFKQLTRKGVFFERLEETELPNQNSFYNKLMDQHITDTDYNHVKLVWEKFNLKTLGDYSDLPRSLLYSSSYTWDCMLKYTLETIQDVDMLLFFEGGIQGGISQCCNRHGEANNKYISDFDSTKPSKYLMYFDVNNLYGWAMSQQLPYGGFEWIDTNIDITQIPNDAPEGYMLEVDLEYPQHIHDRHKDLRFCAEHCPPPGSKLPKLMTTLCNKEKYIMHYQNLQQASATD</sequence>
<dbReference type="SUPFAM" id="SSF56672">
    <property type="entry name" value="DNA/RNA polymerases"/>
    <property type="match status" value="1"/>
</dbReference>
<dbReference type="Proteomes" id="UP001153636">
    <property type="component" value="Chromosome 19"/>
</dbReference>
<dbReference type="OrthoDB" id="6757831at2759"/>